<dbReference type="Pfam" id="PF04539">
    <property type="entry name" value="Sigma70_r3"/>
    <property type="match status" value="1"/>
</dbReference>
<dbReference type="SUPFAM" id="SSF88946">
    <property type="entry name" value="Sigma2 domain of RNA polymerase sigma factors"/>
    <property type="match status" value="1"/>
</dbReference>
<dbReference type="CDD" id="cd06171">
    <property type="entry name" value="Sigma70_r4"/>
    <property type="match status" value="1"/>
</dbReference>
<feature type="domain" description="RNA polymerase sigma-70 region 3" evidence="6">
    <location>
        <begin position="145"/>
        <end position="211"/>
    </location>
</feature>
<dbReference type="Gene3D" id="1.20.120.1810">
    <property type="match status" value="1"/>
</dbReference>
<dbReference type="GO" id="GO:0016987">
    <property type="term" value="F:sigma factor activity"/>
    <property type="evidence" value="ECO:0007669"/>
    <property type="project" value="UniProtKB-KW"/>
</dbReference>
<dbReference type="InterPro" id="IPR014284">
    <property type="entry name" value="RNA_pol_sigma-70_dom"/>
</dbReference>
<dbReference type="EMBL" id="LJGT01000041">
    <property type="protein sequence ID" value="OEU86097.1"/>
    <property type="molecule type" value="Genomic_DNA"/>
</dbReference>
<reference evidence="9 10" key="1">
    <citation type="journal article" date="2016" name="Front. Microbiol.">
        <title>Comparative Genomics Analysis of Streptomyces Species Reveals Their Adaptation to the Marine Environment and Their Diversity at the Genomic Level.</title>
        <authorList>
            <person name="Tian X."/>
            <person name="Zhang Z."/>
            <person name="Yang T."/>
            <person name="Chen M."/>
            <person name="Li J."/>
            <person name="Chen F."/>
            <person name="Yang J."/>
            <person name="Li W."/>
            <person name="Zhang B."/>
            <person name="Zhang Z."/>
            <person name="Wu J."/>
            <person name="Zhang C."/>
            <person name="Long L."/>
            <person name="Xiao J."/>
        </authorList>
    </citation>
    <scope>NUCLEOTIDE SEQUENCE [LARGE SCALE GENOMIC DNA]</scope>
    <source>
        <strain evidence="9 10">SCSIO 10390</strain>
    </source>
</reference>
<evidence type="ECO:0000256" key="5">
    <source>
        <dbReference type="SAM" id="MobiDB-lite"/>
    </source>
</evidence>
<dbReference type="InterPro" id="IPR007624">
    <property type="entry name" value="RNA_pol_sigma70_r3"/>
</dbReference>
<sequence length="289" mass="32460">MGVTTAPTAGATDDRADTAGNAELPLITDPQAVAPRDARRMTQLFLQRLDELEEGTAEYQYARNTLIELCLPLVGFAAKRFHQREDQHEDIRQVGTIGLIKAIDRFEVNRNVEFTSFAIPYITGEVKRFFRDTTWAVHVPRRLQEQRIALARATDQLEARLGRSPSTGELAEAMEMTAEEVSEAQIAANGYSTHSLDLSTQEDADTDEGSTLLGRVGHCDPELEKIEDLNSLKPLLAELEDRDRRILEMHFGEELTQQQIGERLGLSQMHISRLLRKCLDGLRTGMTQD</sequence>
<dbReference type="InterPro" id="IPR013324">
    <property type="entry name" value="RNA_pol_sigma_r3/r4-like"/>
</dbReference>
<dbReference type="GO" id="GO:0006352">
    <property type="term" value="P:DNA-templated transcription initiation"/>
    <property type="evidence" value="ECO:0007669"/>
    <property type="project" value="InterPro"/>
</dbReference>
<name>A0A1E7JI14_9ACTN</name>
<dbReference type="OrthoDB" id="9804285at2"/>
<dbReference type="PANTHER" id="PTHR30385">
    <property type="entry name" value="SIGMA FACTOR F FLAGELLAR"/>
    <property type="match status" value="1"/>
</dbReference>
<keyword evidence="3" id="KW-0238">DNA-binding</keyword>
<dbReference type="STRING" id="933944.AN215_27665"/>
<dbReference type="Proteomes" id="UP000176087">
    <property type="component" value="Unassembled WGS sequence"/>
</dbReference>
<dbReference type="InterPro" id="IPR013325">
    <property type="entry name" value="RNA_pol_sigma_r2"/>
</dbReference>
<dbReference type="GO" id="GO:0003677">
    <property type="term" value="F:DNA binding"/>
    <property type="evidence" value="ECO:0007669"/>
    <property type="project" value="UniProtKB-KW"/>
</dbReference>
<dbReference type="InterPro" id="IPR007627">
    <property type="entry name" value="RNA_pol_sigma70_r2"/>
</dbReference>
<proteinExistence type="predicted"/>
<dbReference type="NCBIfam" id="TIGR02980">
    <property type="entry name" value="SigBFG"/>
    <property type="match status" value="1"/>
</dbReference>
<keyword evidence="1" id="KW-0805">Transcription regulation</keyword>
<dbReference type="PATRIC" id="fig|933944.5.peg.3747"/>
<dbReference type="RefSeq" id="WP_070010490.1">
    <property type="nucleotide sequence ID" value="NZ_LJGS01000039.1"/>
</dbReference>
<evidence type="ECO:0000259" key="6">
    <source>
        <dbReference type="Pfam" id="PF04539"/>
    </source>
</evidence>
<dbReference type="InterPro" id="IPR007630">
    <property type="entry name" value="RNA_pol_sigma70_r4"/>
</dbReference>
<dbReference type="PRINTS" id="PR00046">
    <property type="entry name" value="SIGMA70FCT"/>
</dbReference>
<dbReference type="InterPro" id="IPR014322">
    <property type="entry name" value="RNA_pol_sigma-B/F/G"/>
</dbReference>
<gene>
    <name evidence="9" type="ORF">AN215_27665</name>
</gene>
<keyword evidence="10" id="KW-1185">Reference proteome</keyword>
<dbReference type="InterPro" id="IPR000943">
    <property type="entry name" value="RNA_pol_sigma70"/>
</dbReference>
<protein>
    <submittedName>
        <fullName evidence="9">RNA polymerase subunit sigma</fullName>
    </submittedName>
</protein>
<evidence type="ECO:0000313" key="10">
    <source>
        <dbReference type="Proteomes" id="UP000176087"/>
    </source>
</evidence>
<comment type="caution">
    <text evidence="9">The sequence shown here is derived from an EMBL/GenBank/DDBJ whole genome shotgun (WGS) entry which is preliminary data.</text>
</comment>
<dbReference type="SUPFAM" id="SSF88659">
    <property type="entry name" value="Sigma3 and sigma4 domains of RNA polymerase sigma factors"/>
    <property type="match status" value="2"/>
</dbReference>
<accession>A0A1E7JI14</accession>
<evidence type="ECO:0000256" key="3">
    <source>
        <dbReference type="ARBA" id="ARBA00023125"/>
    </source>
</evidence>
<dbReference type="PANTHER" id="PTHR30385:SF4">
    <property type="entry name" value="RNA POLYMERASE SIGMA-E FACTOR"/>
    <property type="match status" value="1"/>
</dbReference>
<evidence type="ECO:0000313" key="9">
    <source>
        <dbReference type="EMBL" id="OEU86097.1"/>
    </source>
</evidence>
<dbReference type="Pfam" id="PF04545">
    <property type="entry name" value="Sigma70_r4"/>
    <property type="match status" value="1"/>
</dbReference>
<feature type="domain" description="RNA polymerase sigma-70 region 2" evidence="7">
    <location>
        <begin position="66"/>
        <end position="135"/>
    </location>
</feature>
<dbReference type="Pfam" id="PF04542">
    <property type="entry name" value="Sigma70_r2"/>
    <property type="match status" value="1"/>
</dbReference>
<keyword evidence="4" id="KW-0804">Transcription</keyword>
<evidence type="ECO:0000256" key="2">
    <source>
        <dbReference type="ARBA" id="ARBA00023082"/>
    </source>
</evidence>
<feature type="region of interest" description="Disordered" evidence="5">
    <location>
        <begin position="1"/>
        <end position="23"/>
    </location>
</feature>
<dbReference type="Gene3D" id="1.20.140.160">
    <property type="match status" value="1"/>
</dbReference>
<evidence type="ECO:0000256" key="4">
    <source>
        <dbReference type="ARBA" id="ARBA00023163"/>
    </source>
</evidence>
<dbReference type="AlphaFoldDB" id="A0A1E7JI14"/>
<feature type="domain" description="RNA polymerase sigma-70 region 4" evidence="8">
    <location>
        <begin position="235"/>
        <end position="283"/>
    </location>
</feature>
<evidence type="ECO:0000259" key="8">
    <source>
        <dbReference type="Pfam" id="PF04545"/>
    </source>
</evidence>
<keyword evidence="2" id="KW-0731">Sigma factor</keyword>
<feature type="compositionally biased region" description="Low complexity" evidence="5">
    <location>
        <begin position="1"/>
        <end position="11"/>
    </location>
</feature>
<evidence type="ECO:0000259" key="7">
    <source>
        <dbReference type="Pfam" id="PF04542"/>
    </source>
</evidence>
<evidence type="ECO:0000256" key="1">
    <source>
        <dbReference type="ARBA" id="ARBA00023015"/>
    </source>
</evidence>
<dbReference type="NCBIfam" id="TIGR02937">
    <property type="entry name" value="sigma70-ECF"/>
    <property type="match status" value="1"/>
</dbReference>
<organism evidence="9 10">
    <name type="scientific">Streptomyces abyssalis</name>
    <dbReference type="NCBI Taxonomy" id="933944"/>
    <lineage>
        <taxon>Bacteria</taxon>
        <taxon>Bacillati</taxon>
        <taxon>Actinomycetota</taxon>
        <taxon>Actinomycetes</taxon>
        <taxon>Kitasatosporales</taxon>
        <taxon>Streptomycetaceae</taxon>
        <taxon>Streptomyces</taxon>
    </lineage>
</organism>